<dbReference type="InterPro" id="IPR011009">
    <property type="entry name" value="Kinase-like_dom_sf"/>
</dbReference>
<feature type="domain" description="Aminoglycoside phosphotransferase" evidence="1">
    <location>
        <begin position="31"/>
        <end position="249"/>
    </location>
</feature>
<dbReference type="InterPro" id="IPR051678">
    <property type="entry name" value="AGP_Transferase"/>
</dbReference>
<dbReference type="Gene3D" id="3.30.200.20">
    <property type="entry name" value="Phosphorylase Kinase, domain 1"/>
    <property type="match status" value="1"/>
</dbReference>
<proteinExistence type="predicted"/>
<organism evidence="2 3">
    <name type="scientific">Qipengyuania profundimaris</name>
    <dbReference type="NCBI Taxonomy" id="3067652"/>
    <lineage>
        <taxon>Bacteria</taxon>
        <taxon>Pseudomonadati</taxon>
        <taxon>Pseudomonadota</taxon>
        <taxon>Alphaproteobacteria</taxon>
        <taxon>Sphingomonadales</taxon>
        <taxon>Erythrobacteraceae</taxon>
        <taxon>Qipengyuania</taxon>
    </lineage>
</organism>
<evidence type="ECO:0000313" key="3">
    <source>
        <dbReference type="Proteomes" id="UP001240639"/>
    </source>
</evidence>
<sequence>MGTDDSRSAIERGLNEALARAGMGEASGLARLTGGATMESWRFACGGEDYVLRRAPSLEFMEGRPYGHDSEAAIIGAAFDAGVTAPEVVLVLEPEDGIGSGFVMRALPGTPDPRAILAMDEPAGLLREVARDLARIHALDPATLPDNVPEMDYAEAVEGLAEQFEEAGGDRPMIALGLKWLRDNLPERVEPVLNHGDFRLGNLLAEDSHLTGVLDWELAHLGDRHEDLAFGCMAVWRFARVDRPALGLGSLEDYVEAYEAESGVSLDAARFRFWLIYRTVWWALGCIRMADFWRSGEDRMLERVVISRRTSEQELDLLLLLEDDAPEEEQARPLPPSDVKLDPLGEASVGEIAEAVSEWLGTIKDRMEGHDRFQLAVARNALGMISRGDRVDVEFADDLLAQELLDGERSLATPGLLALLRRSALDKLAADVPKYPMLALARAKWTGED</sequence>
<comment type="caution">
    <text evidence="2">The sequence shown here is derived from an EMBL/GenBank/DDBJ whole genome shotgun (WGS) entry which is preliminary data.</text>
</comment>
<dbReference type="InterPro" id="IPR041726">
    <property type="entry name" value="ACAD10_11_N"/>
</dbReference>
<gene>
    <name evidence="2" type="ORF">Q9K02_00145</name>
</gene>
<dbReference type="Proteomes" id="UP001240639">
    <property type="component" value="Unassembled WGS sequence"/>
</dbReference>
<dbReference type="InterPro" id="IPR002575">
    <property type="entry name" value="Aminoglycoside_PTrfase"/>
</dbReference>
<reference evidence="2 3" key="1">
    <citation type="submission" date="2023-08" db="EMBL/GenBank/DDBJ databases">
        <title>genomic of G39.</title>
        <authorList>
            <person name="Wang Y."/>
        </authorList>
    </citation>
    <scope>NUCLEOTIDE SEQUENCE [LARGE SCALE GENOMIC DNA]</scope>
    <source>
        <strain evidence="2 3">G39</strain>
    </source>
</reference>
<dbReference type="Pfam" id="PF01636">
    <property type="entry name" value="APH"/>
    <property type="match status" value="1"/>
</dbReference>
<dbReference type="CDD" id="cd05154">
    <property type="entry name" value="ACAD10_11_N-like"/>
    <property type="match status" value="1"/>
</dbReference>
<dbReference type="SUPFAM" id="SSF56112">
    <property type="entry name" value="Protein kinase-like (PK-like)"/>
    <property type="match status" value="1"/>
</dbReference>
<dbReference type="PANTHER" id="PTHR21310:SF57">
    <property type="entry name" value="BLR2944 PROTEIN"/>
    <property type="match status" value="1"/>
</dbReference>
<name>A0ABT9HKL6_9SPHN</name>
<dbReference type="RefSeq" id="WP_305931046.1">
    <property type="nucleotide sequence ID" value="NZ_JAVAIM010000001.1"/>
</dbReference>
<keyword evidence="3" id="KW-1185">Reference proteome</keyword>
<evidence type="ECO:0000313" key="2">
    <source>
        <dbReference type="EMBL" id="MDP4573545.1"/>
    </source>
</evidence>
<dbReference type="PANTHER" id="PTHR21310">
    <property type="entry name" value="AMINOGLYCOSIDE PHOSPHOTRANSFERASE-RELATED-RELATED"/>
    <property type="match status" value="1"/>
</dbReference>
<accession>A0ABT9HKL6</accession>
<dbReference type="Gene3D" id="3.90.1200.10">
    <property type="match status" value="1"/>
</dbReference>
<dbReference type="EMBL" id="JAVAIM010000001">
    <property type="protein sequence ID" value="MDP4573545.1"/>
    <property type="molecule type" value="Genomic_DNA"/>
</dbReference>
<protein>
    <submittedName>
        <fullName evidence="2">Phosphotransferase</fullName>
    </submittedName>
</protein>
<evidence type="ECO:0000259" key="1">
    <source>
        <dbReference type="Pfam" id="PF01636"/>
    </source>
</evidence>